<evidence type="ECO:0000313" key="5">
    <source>
        <dbReference type="Proteomes" id="UP000257109"/>
    </source>
</evidence>
<feature type="compositionally biased region" description="Polar residues" evidence="2">
    <location>
        <begin position="335"/>
        <end position="346"/>
    </location>
</feature>
<evidence type="ECO:0000256" key="2">
    <source>
        <dbReference type="SAM" id="MobiDB-lite"/>
    </source>
</evidence>
<evidence type="ECO:0000256" key="1">
    <source>
        <dbReference type="SAM" id="Coils"/>
    </source>
</evidence>
<dbReference type="PANTHER" id="PTHR31099:SF49">
    <property type="entry name" value="MYOSIN HEAVY CHAIN-LIKE PROTEIN"/>
    <property type="match status" value="1"/>
</dbReference>
<dbReference type="AlphaFoldDB" id="A0A371E7B9"/>
<feature type="region of interest" description="Disordered" evidence="2">
    <location>
        <begin position="308"/>
        <end position="392"/>
    </location>
</feature>
<keyword evidence="5" id="KW-1185">Reference proteome</keyword>
<evidence type="ECO:0000313" key="4">
    <source>
        <dbReference type="EMBL" id="RDX61925.1"/>
    </source>
</evidence>
<gene>
    <name evidence="4" type="ORF">CR513_59798</name>
</gene>
<feature type="coiled-coil region" evidence="1">
    <location>
        <begin position="453"/>
        <end position="487"/>
    </location>
</feature>
<dbReference type="Proteomes" id="UP000257109">
    <property type="component" value="Unassembled WGS sequence"/>
</dbReference>
<feature type="domain" description="Transposase (putative) gypsy type" evidence="3">
    <location>
        <begin position="135"/>
        <end position="191"/>
    </location>
</feature>
<evidence type="ECO:0000259" key="3">
    <source>
        <dbReference type="Pfam" id="PF04195"/>
    </source>
</evidence>
<dbReference type="EMBL" id="QJKJ01015803">
    <property type="protein sequence ID" value="RDX61925.1"/>
    <property type="molecule type" value="Genomic_DNA"/>
</dbReference>
<feature type="non-terminal residue" evidence="4">
    <location>
        <position position="1"/>
    </location>
</feature>
<accession>A0A371E7B9</accession>
<dbReference type="PANTHER" id="PTHR31099">
    <property type="entry name" value="OS06G0165300 PROTEIN"/>
    <property type="match status" value="1"/>
</dbReference>
<name>A0A371E7B9_MUCPR</name>
<proteinExistence type="predicted"/>
<organism evidence="4 5">
    <name type="scientific">Mucuna pruriens</name>
    <name type="common">Velvet bean</name>
    <name type="synonym">Dolichos pruriens</name>
    <dbReference type="NCBI Taxonomy" id="157652"/>
    <lineage>
        <taxon>Eukaryota</taxon>
        <taxon>Viridiplantae</taxon>
        <taxon>Streptophyta</taxon>
        <taxon>Embryophyta</taxon>
        <taxon>Tracheophyta</taxon>
        <taxon>Spermatophyta</taxon>
        <taxon>Magnoliopsida</taxon>
        <taxon>eudicotyledons</taxon>
        <taxon>Gunneridae</taxon>
        <taxon>Pentapetalae</taxon>
        <taxon>rosids</taxon>
        <taxon>fabids</taxon>
        <taxon>Fabales</taxon>
        <taxon>Fabaceae</taxon>
        <taxon>Papilionoideae</taxon>
        <taxon>50 kb inversion clade</taxon>
        <taxon>NPAAA clade</taxon>
        <taxon>indigoferoid/millettioid clade</taxon>
        <taxon>Phaseoleae</taxon>
        <taxon>Mucuna</taxon>
    </lineage>
</organism>
<feature type="compositionally biased region" description="Basic and acidic residues" evidence="2">
    <location>
        <begin position="366"/>
        <end position="384"/>
    </location>
</feature>
<comment type="caution">
    <text evidence="4">The sequence shown here is derived from an EMBL/GenBank/DDBJ whole genome shotgun (WGS) entry which is preliminary data.</text>
</comment>
<sequence>MEPKGEVTRDLPGIHNQEARPSSSAAPVDGASHRDSDSSSSSDSREDYPFRITYRDDRSDSLADSAYSWVDPEVLKVSSVLTKSSSLLGMASAICRPRTWLVTVTACRAGEAVCMSSAEGSKPFFYLYDTLHSRLGIQLPFTSFERSVLRVLNVAPTQLHPNSWAFVRAFELLCEDLGKAPSLGVFFWFFTPRKTDRVGWTSLSNRPKRSLLRPFSESYKGFKDRFFRVAPQDSNSRLLVDREGRQHFPLQWTRRPAVSISVTTKDLEGWERTFINELKELPVYRSLDIIKGEEYSTKALAELWKRKKNQAQPAPPTIVETDAAPLSAVGPVDNPPTSQEEASRTPSVFEVEVGAPPSPIHQTAAADDHPSKRRHIEEDRKEEMSASLEVSAPQIPKTRPRLYKYFIQVVDRTIASSSVEAEVDRIGLAGVCDVLQQYTAYSFALARVAEKKCGDLTAERSSWEGQRKALEEENRRLSSALADSEVRLINYGLSTAKLQETLRAEQKMSGELLDLKANLLQAKTELELGNDALQAEVKRLREEAAEKELAREEELESLEGSLKAAQETIVARDQTIYQQGIDIANQYVVGFQRALAQVEFLHPSVDISEADPFKEVQDGRLVSVLTPPGSPTP</sequence>
<keyword evidence="1" id="KW-0175">Coiled coil</keyword>
<dbReference type="OrthoDB" id="1321796at2759"/>
<dbReference type="Pfam" id="PF04195">
    <property type="entry name" value="Transposase_28"/>
    <property type="match status" value="1"/>
</dbReference>
<reference evidence="4" key="1">
    <citation type="submission" date="2018-05" db="EMBL/GenBank/DDBJ databases">
        <title>Draft genome of Mucuna pruriens seed.</title>
        <authorList>
            <person name="Nnadi N.E."/>
            <person name="Vos R."/>
            <person name="Hasami M.H."/>
            <person name="Devisetty U.K."/>
            <person name="Aguiy J.C."/>
        </authorList>
    </citation>
    <scope>NUCLEOTIDE SEQUENCE [LARGE SCALE GENOMIC DNA]</scope>
    <source>
        <strain evidence="4">JCA_2017</strain>
    </source>
</reference>
<feature type="coiled-coil region" evidence="1">
    <location>
        <begin position="516"/>
        <end position="557"/>
    </location>
</feature>
<protein>
    <recommendedName>
        <fullName evidence="3">Transposase (putative) gypsy type domain-containing protein</fullName>
    </recommendedName>
</protein>
<feature type="region of interest" description="Disordered" evidence="2">
    <location>
        <begin position="1"/>
        <end position="48"/>
    </location>
</feature>
<dbReference type="InterPro" id="IPR007321">
    <property type="entry name" value="Transposase_28"/>
</dbReference>
<feature type="compositionally biased region" description="Basic and acidic residues" evidence="2">
    <location>
        <begin position="31"/>
        <end position="48"/>
    </location>
</feature>